<name>A0ABY4FNG4_9MICO</name>
<proteinExistence type="predicted"/>
<evidence type="ECO:0000313" key="2">
    <source>
        <dbReference type="EMBL" id="UOQ57786.1"/>
    </source>
</evidence>
<feature type="domain" description="YdhG-like" evidence="1">
    <location>
        <begin position="17"/>
        <end position="107"/>
    </location>
</feature>
<reference evidence="2 3" key="1">
    <citation type="submission" date="2022-04" db="EMBL/GenBank/DDBJ databases">
        <title>Leucobacter sp. isolated from rhizosphere of garlic.</title>
        <authorList>
            <person name="Won M."/>
            <person name="Lee C.-M."/>
            <person name="Woen H.-Y."/>
            <person name="Kwon S.-W."/>
        </authorList>
    </citation>
    <scope>NUCLEOTIDE SEQUENCE [LARGE SCALE GENOMIC DNA]</scope>
    <source>
        <strain evidence="2 3">H21R-40</strain>
    </source>
</reference>
<dbReference type="SUPFAM" id="SSF159888">
    <property type="entry name" value="YdhG-like"/>
    <property type="match status" value="1"/>
</dbReference>
<dbReference type="RefSeq" id="WP_244728662.1">
    <property type="nucleotide sequence ID" value="NZ_CP095045.1"/>
</dbReference>
<dbReference type="EMBL" id="CP095045">
    <property type="protein sequence ID" value="UOQ57786.1"/>
    <property type="molecule type" value="Genomic_DNA"/>
</dbReference>
<keyword evidence="3" id="KW-1185">Reference proteome</keyword>
<organism evidence="2 3">
    <name type="scientific">Leucobacter allii</name>
    <dbReference type="NCBI Taxonomy" id="2932247"/>
    <lineage>
        <taxon>Bacteria</taxon>
        <taxon>Bacillati</taxon>
        <taxon>Actinomycetota</taxon>
        <taxon>Actinomycetes</taxon>
        <taxon>Micrococcales</taxon>
        <taxon>Microbacteriaceae</taxon>
        <taxon>Leucobacter</taxon>
    </lineage>
</organism>
<dbReference type="Proteomes" id="UP000831786">
    <property type="component" value="Chromosome"/>
</dbReference>
<evidence type="ECO:0000259" key="1">
    <source>
        <dbReference type="Pfam" id="PF08818"/>
    </source>
</evidence>
<accession>A0ABY4FNG4</accession>
<evidence type="ECO:0000313" key="3">
    <source>
        <dbReference type="Proteomes" id="UP000831786"/>
    </source>
</evidence>
<gene>
    <name evidence="2" type="ORF">MUN78_02815</name>
</gene>
<sequence>MADDVETYLAGFPAETRERLEALRWIVREECPRAVEGVMYGMIGTKLNGHPLVYFGGFAKHIGLYATPTGHEAFAEEFARYEQGKGSVRFPLAEPLPSALIRRVIAFRARTVGEALPAIGAPATRALAGIGVTQFDQLRGRTARELLALHGFGPKALRILREAGARIADE</sequence>
<dbReference type="Pfam" id="PF08818">
    <property type="entry name" value="DUF1801"/>
    <property type="match status" value="1"/>
</dbReference>
<protein>
    <submittedName>
        <fullName evidence="2">DUF1801 domain-containing protein</fullName>
    </submittedName>
</protein>
<dbReference type="InterPro" id="IPR014922">
    <property type="entry name" value="YdhG-like"/>
</dbReference>
<dbReference type="Gene3D" id="3.90.1150.200">
    <property type="match status" value="1"/>
</dbReference>